<keyword evidence="4" id="KW-0788">Thiol protease</keyword>
<comment type="similarity">
    <text evidence="1">Belongs to the peptidase C40 family.</text>
</comment>
<keyword evidence="2" id="KW-0645">Protease</keyword>
<dbReference type="Proteomes" id="UP000652430">
    <property type="component" value="Unassembled WGS sequence"/>
</dbReference>
<sequence length="133" mass="13361">MTRAAAVVAAAEALIGVGFRLQGRVPVHGLDCVGVAALAARAGGFDGDIPEDYALRGGDAATLIARFDASGLARVGDPAPGDIALFAAGPAQFHLAVLVAGGLIHADAVLRRVVARPGAAPWPMLGCWRVTGD</sequence>
<evidence type="ECO:0000259" key="5">
    <source>
        <dbReference type="PROSITE" id="PS51935"/>
    </source>
</evidence>
<evidence type="ECO:0000313" key="7">
    <source>
        <dbReference type="Proteomes" id="UP000652430"/>
    </source>
</evidence>
<dbReference type="InterPro" id="IPR038765">
    <property type="entry name" value="Papain-like_cys_pep_sf"/>
</dbReference>
<accession>A0ABQ3LYL0</accession>
<organism evidence="6 7">
    <name type="scientific">Sphingomonas glacialis</name>
    <dbReference type="NCBI Taxonomy" id="658225"/>
    <lineage>
        <taxon>Bacteria</taxon>
        <taxon>Pseudomonadati</taxon>
        <taxon>Pseudomonadota</taxon>
        <taxon>Alphaproteobacteria</taxon>
        <taxon>Sphingomonadales</taxon>
        <taxon>Sphingomonadaceae</taxon>
        <taxon>Sphingomonas</taxon>
    </lineage>
</organism>
<evidence type="ECO:0000256" key="4">
    <source>
        <dbReference type="ARBA" id="ARBA00022807"/>
    </source>
</evidence>
<keyword evidence="7" id="KW-1185">Reference proteome</keyword>
<protein>
    <recommendedName>
        <fullName evidence="5">NlpC/P60 domain-containing protein</fullName>
    </recommendedName>
</protein>
<dbReference type="EMBL" id="BNAQ01000005">
    <property type="protein sequence ID" value="GHH22047.1"/>
    <property type="molecule type" value="Genomic_DNA"/>
</dbReference>
<dbReference type="Gene3D" id="3.90.1720.10">
    <property type="entry name" value="endopeptidase domain like (from Nostoc punctiforme)"/>
    <property type="match status" value="1"/>
</dbReference>
<comment type="caution">
    <text evidence="6">The sequence shown here is derived from an EMBL/GenBank/DDBJ whole genome shotgun (WGS) entry which is preliminary data.</text>
</comment>
<dbReference type="PROSITE" id="PS51935">
    <property type="entry name" value="NLPC_P60"/>
    <property type="match status" value="1"/>
</dbReference>
<dbReference type="InterPro" id="IPR000064">
    <property type="entry name" value="NLP_P60_dom"/>
</dbReference>
<evidence type="ECO:0000256" key="1">
    <source>
        <dbReference type="ARBA" id="ARBA00007074"/>
    </source>
</evidence>
<evidence type="ECO:0000256" key="3">
    <source>
        <dbReference type="ARBA" id="ARBA00022801"/>
    </source>
</evidence>
<gene>
    <name evidence="6" type="ORF">GCM10008023_31660</name>
</gene>
<feature type="domain" description="NlpC/P60" evidence="5">
    <location>
        <begin position="1"/>
        <end position="133"/>
    </location>
</feature>
<dbReference type="RefSeq" id="WP_189677037.1">
    <property type="nucleotide sequence ID" value="NZ_BNAQ01000005.1"/>
</dbReference>
<reference evidence="7" key="1">
    <citation type="journal article" date="2019" name="Int. J. Syst. Evol. Microbiol.">
        <title>The Global Catalogue of Microorganisms (GCM) 10K type strain sequencing project: providing services to taxonomists for standard genome sequencing and annotation.</title>
        <authorList>
            <consortium name="The Broad Institute Genomics Platform"/>
            <consortium name="The Broad Institute Genome Sequencing Center for Infectious Disease"/>
            <person name="Wu L."/>
            <person name="Ma J."/>
        </authorList>
    </citation>
    <scope>NUCLEOTIDE SEQUENCE [LARGE SCALE GENOMIC DNA]</scope>
    <source>
        <strain evidence="7">CGMCC 1.8957</strain>
    </source>
</reference>
<keyword evidence="3" id="KW-0378">Hydrolase</keyword>
<dbReference type="SUPFAM" id="SSF54001">
    <property type="entry name" value="Cysteine proteinases"/>
    <property type="match status" value="1"/>
</dbReference>
<proteinExistence type="inferred from homology"/>
<evidence type="ECO:0000256" key="2">
    <source>
        <dbReference type="ARBA" id="ARBA00022670"/>
    </source>
</evidence>
<name>A0ABQ3LYL0_9SPHN</name>
<evidence type="ECO:0000313" key="6">
    <source>
        <dbReference type="EMBL" id="GHH22047.1"/>
    </source>
</evidence>